<dbReference type="InterPro" id="IPR054491">
    <property type="entry name" value="MGH1-like_GH"/>
</dbReference>
<name>A0A1H4EZK1_9BACT</name>
<keyword evidence="3" id="KW-1185">Reference proteome</keyword>
<evidence type="ECO:0000313" key="3">
    <source>
        <dbReference type="Proteomes" id="UP000199656"/>
    </source>
</evidence>
<dbReference type="InterPro" id="IPR012341">
    <property type="entry name" value="6hp_glycosidase-like_sf"/>
</dbReference>
<reference evidence="3" key="1">
    <citation type="submission" date="2016-10" db="EMBL/GenBank/DDBJ databases">
        <authorList>
            <person name="Varghese N."/>
            <person name="Submissions S."/>
        </authorList>
    </citation>
    <scope>NUCLEOTIDE SEQUENCE [LARGE SCALE GENOMIC DNA]</scope>
    <source>
        <strain evidence="3">DSM 23920</strain>
    </source>
</reference>
<dbReference type="GO" id="GO:0005975">
    <property type="term" value="P:carbohydrate metabolic process"/>
    <property type="evidence" value="ECO:0007669"/>
    <property type="project" value="InterPro"/>
</dbReference>
<gene>
    <name evidence="2" type="ORF">SAMN05660909_04073</name>
</gene>
<dbReference type="SUPFAM" id="SSF48208">
    <property type="entry name" value="Six-hairpin glycosidases"/>
    <property type="match status" value="1"/>
</dbReference>
<accession>A0A1H4EZK1</accession>
<dbReference type="Pfam" id="PF22422">
    <property type="entry name" value="MGH1-like_GH"/>
    <property type="match status" value="1"/>
</dbReference>
<proteinExistence type="predicted"/>
<dbReference type="AlphaFoldDB" id="A0A1H4EZK1"/>
<dbReference type="Proteomes" id="UP000199656">
    <property type="component" value="Unassembled WGS sequence"/>
</dbReference>
<sequence length="451" mass="50642">MFVHIIRVPLMINLFTVPIMATISLPVTQVERHCASSLRDSSLALSILTDPGLDTVQARALRLLTGLNAGTSYKEVWIRDFNTFINGSLKVMPADSVRNMLLLFFRMQGADGNIPDGIVPRAQAHGGYQYRYSNLAPEWAAHKNTVETDQETSLIQAVAKYVIATGDQSILFLSLNGKTILHRMELAMNWLLKERWSKKYGLLIGATTIDWGDVQPEKGWGVAINDHTKWAVDVYDNAMFVTAIHDFLKICPAGYQPSRDWNKVAAGIRDNVRKTLWKPDKQKYIPHVYLAGSPFSQNFDEAGLLYTGGTACAILAGFHTKEEIANINQQFLRAAAREQHATIGMTVCPPYPQSEFPNMAPYEYQNGGDWTWFGARMIQALIENGFIQEAMNELTPMITRVIDHNGFYEWYDVRTGTPKGSGNFRGEAGVLFDAISMLKKWALNQQQQINN</sequence>
<organism evidence="2 3">
    <name type="scientific">Chitinophaga terrae</name>
    <name type="common">ex Kim and Jung 2007</name>
    <dbReference type="NCBI Taxonomy" id="408074"/>
    <lineage>
        <taxon>Bacteria</taxon>
        <taxon>Pseudomonadati</taxon>
        <taxon>Bacteroidota</taxon>
        <taxon>Chitinophagia</taxon>
        <taxon>Chitinophagales</taxon>
        <taxon>Chitinophagaceae</taxon>
        <taxon>Chitinophaga</taxon>
    </lineage>
</organism>
<protein>
    <recommendedName>
        <fullName evidence="1">Mannosylglycerate hydrolase MGH1-like glycoside hydrolase domain-containing protein</fullName>
    </recommendedName>
</protein>
<feature type="domain" description="Mannosylglycerate hydrolase MGH1-like glycoside hydrolase" evidence="1">
    <location>
        <begin position="103"/>
        <end position="424"/>
    </location>
</feature>
<dbReference type="InterPro" id="IPR008928">
    <property type="entry name" value="6-hairpin_glycosidase_sf"/>
</dbReference>
<dbReference type="Gene3D" id="1.50.10.10">
    <property type="match status" value="1"/>
</dbReference>
<dbReference type="EMBL" id="FNRL01000021">
    <property type="protein sequence ID" value="SEA90473.1"/>
    <property type="molecule type" value="Genomic_DNA"/>
</dbReference>
<evidence type="ECO:0000259" key="1">
    <source>
        <dbReference type="Pfam" id="PF22422"/>
    </source>
</evidence>
<dbReference type="STRING" id="408074.SAMN05660909_04073"/>
<evidence type="ECO:0000313" key="2">
    <source>
        <dbReference type="EMBL" id="SEA90473.1"/>
    </source>
</evidence>